<accession>A0A7Y9JR83</accession>
<keyword evidence="2" id="KW-0812">Transmembrane</keyword>
<dbReference type="PANTHER" id="PTHR12714">
    <property type="entry name" value="PROTEIN-S ISOPRENYLCYSTEINE O-METHYLTRANSFERASE"/>
    <property type="match status" value="1"/>
</dbReference>
<dbReference type="RefSeq" id="WP_179616472.1">
    <property type="nucleotide sequence ID" value="NZ_CP059163.1"/>
</dbReference>
<comment type="caution">
    <text evidence="5">The sequence shown here is derived from an EMBL/GenBank/DDBJ whole genome shotgun (WGS) entry which is preliminary data.</text>
</comment>
<evidence type="ECO:0000313" key="6">
    <source>
        <dbReference type="Proteomes" id="UP000516957"/>
    </source>
</evidence>
<keyword evidence="3" id="KW-1133">Transmembrane helix</keyword>
<keyword evidence="4" id="KW-0472">Membrane</keyword>
<evidence type="ECO:0000313" key="5">
    <source>
        <dbReference type="EMBL" id="NYD58942.1"/>
    </source>
</evidence>
<dbReference type="InterPro" id="IPR007318">
    <property type="entry name" value="Phopholipid_MeTrfase"/>
</dbReference>
<evidence type="ECO:0000256" key="4">
    <source>
        <dbReference type="ARBA" id="ARBA00023136"/>
    </source>
</evidence>
<evidence type="ECO:0000256" key="3">
    <source>
        <dbReference type="ARBA" id="ARBA00022989"/>
    </source>
</evidence>
<protein>
    <submittedName>
        <fullName evidence="5">Protein-S-isoprenylcysteine O-methyltransferase Ste14</fullName>
    </submittedName>
</protein>
<reference evidence="5 6" key="1">
    <citation type="submission" date="2020-07" db="EMBL/GenBank/DDBJ databases">
        <title>Sequencing the genomes of 1000 actinobacteria strains.</title>
        <authorList>
            <person name="Klenk H.-P."/>
        </authorList>
    </citation>
    <scope>NUCLEOTIDE SEQUENCE [LARGE SCALE GENOMIC DNA]</scope>
    <source>
        <strain evidence="5 6">DSM 18965</strain>
    </source>
</reference>
<comment type="subcellular location">
    <subcellularLocation>
        <location evidence="1">Endomembrane system</location>
        <topology evidence="1">Multi-pass membrane protein</topology>
    </subcellularLocation>
</comment>
<dbReference type="GO" id="GO:0008168">
    <property type="term" value="F:methyltransferase activity"/>
    <property type="evidence" value="ECO:0007669"/>
    <property type="project" value="UniProtKB-KW"/>
</dbReference>
<dbReference type="AlphaFoldDB" id="A0A7Y9JR83"/>
<keyword evidence="5" id="KW-0808">Transferase</keyword>
<organism evidence="5 6">
    <name type="scientific">Nocardioides marinisabuli</name>
    <dbReference type="NCBI Taxonomy" id="419476"/>
    <lineage>
        <taxon>Bacteria</taxon>
        <taxon>Bacillati</taxon>
        <taxon>Actinomycetota</taxon>
        <taxon>Actinomycetes</taxon>
        <taxon>Propionibacteriales</taxon>
        <taxon>Nocardioidaceae</taxon>
        <taxon>Nocardioides</taxon>
    </lineage>
</organism>
<evidence type="ECO:0000256" key="2">
    <source>
        <dbReference type="ARBA" id="ARBA00022692"/>
    </source>
</evidence>
<dbReference type="Gene3D" id="1.20.120.1630">
    <property type="match status" value="1"/>
</dbReference>
<keyword evidence="5" id="KW-0489">Methyltransferase</keyword>
<sequence>MDLSTRIPPPAYAAAAVTAQALLARSRRPTRWSGLLGGGVAAGSLGVAMSATRLFHRHGTTELPFHPEQASVLVTDGPFSRTRNPMYVGLTGMLVGHALARRSPVALLPVAAFVTVVDRLQIAAEEAALSAKFGAEYDAYRARVPRWLAPVGA</sequence>
<dbReference type="Proteomes" id="UP000516957">
    <property type="component" value="Unassembled WGS sequence"/>
</dbReference>
<dbReference type="GO" id="GO:0012505">
    <property type="term" value="C:endomembrane system"/>
    <property type="evidence" value="ECO:0007669"/>
    <property type="project" value="UniProtKB-SubCell"/>
</dbReference>
<dbReference type="Pfam" id="PF04191">
    <property type="entry name" value="PEMT"/>
    <property type="match status" value="1"/>
</dbReference>
<dbReference type="GO" id="GO:0032259">
    <property type="term" value="P:methylation"/>
    <property type="evidence" value="ECO:0007669"/>
    <property type="project" value="UniProtKB-KW"/>
</dbReference>
<gene>
    <name evidence="5" type="ORF">BKA08_003180</name>
</gene>
<evidence type="ECO:0000256" key="1">
    <source>
        <dbReference type="ARBA" id="ARBA00004127"/>
    </source>
</evidence>
<dbReference type="PANTHER" id="PTHR12714:SF9">
    <property type="entry name" value="PROTEIN-S-ISOPRENYLCYSTEINE O-METHYLTRANSFERASE"/>
    <property type="match status" value="1"/>
</dbReference>
<keyword evidence="6" id="KW-1185">Reference proteome</keyword>
<proteinExistence type="predicted"/>
<name>A0A7Y9JR83_9ACTN</name>
<dbReference type="EMBL" id="JACCBE010000001">
    <property type="protein sequence ID" value="NYD58942.1"/>
    <property type="molecule type" value="Genomic_DNA"/>
</dbReference>